<dbReference type="Proteomes" id="UP000308600">
    <property type="component" value="Unassembled WGS sequence"/>
</dbReference>
<evidence type="ECO:0000313" key="2">
    <source>
        <dbReference type="Proteomes" id="UP000308600"/>
    </source>
</evidence>
<reference evidence="1 2" key="1">
    <citation type="journal article" date="2019" name="Nat. Ecol. Evol.">
        <title>Megaphylogeny resolves global patterns of mushroom evolution.</title>
        <authorList>
            <person name="Varga T."/>
            <person name="Krizsan K."/>
            <person name="Foldi C."/>
            <person name="Dima B."/>
            <person name="Sanchez-Garcia M."/>
            <person name="Sanchez-Ramirez S."/>
            <person name="Szollosi G.J."/>
            <person name="Szarkandi J.G."/>
            <person name="Papp V."/>
            <person name="Albert L."/>
            <person name="Andreopoulos W."/>
            <person name="Angelini C."/>
            <person name="Antonin V."/>
            <person name="Barry K.W."/>
            <person name="Bougher N.L."/>
            <person name="Buchanan P."/>
            <person name="Buyck B."/>
            <person name="Bense V."/>
            <person name="Catcheside P."/>
            <person name="Chovatia M."/>
            <person name="Cooper J."/>
            <person name="Damon W."/>
            <person name="Desjardin D."/>
            <person name="Finy P."/>
            <person name="Geml J."/>
            <person name="Haridas S."/>
            <person name="Hughes K."/>
            <person name="Justo A."/>
            <person name="Karasinski D."/>
            <person name="Kautmanova I."/>
            <person name="Kiss B."/>
            <person name="Kocsube S."/>
            <person name="Kotiranta H."/>
            <person name="LaButti K.M."/>
            <person name="Lechner B.E."/>
            <person name="Liimatainen K."/>
            <person name="Lipzen A."/>
            <person name="Lukacs Z."/>
            <person name="Mihaltcheva S."/>
            <person name="Morgado L.N."/>
            <person name="Niskanen T."/>
            <person name="Noordeloos M.E."/>
            <person name="Ohm R.A."/>
            <person name="Ortiz-Santana B."/>
            <person name="Ovrebo C."/>
            <person name="Racz N."/>
            <person name="Riley R."/>
            <person name="Savchenko A."/>
            <person name="Shiryaev A."/>
            <person name="Soop K."/>
            <person name="Spirin V."/>
            <person name="Szebenyi C."/>
            <person name="Tomsovsky M."/>
            <person name="Tulloss R.E."/>
            <person name="Uehling J."/>
            <person name="Grigoriev I.V."/>
            <person name="Vagvolgyi C."/>
            <person name="Papp T."/>
            <person name="Martin F.M."/>
            <person name="Miettinen O."/>
            <person name="Hibbett D.S."/>
            <person name="Nagy L.G."/>
        </authorList>
    </citation>
    <scope>NUCLEOTIDE SEQUENCE [LARGE SCALE GENOMIC DNA]</scope>
    <source>
        <strain evidence="1 2">NL-1719</strain>
    </source>
</reference>
<evidence type="ECO:0000313" key="1">
    <source>
        <dbReference type="EMBL" id="TFK65893.1"/>
    </source>
</evidence>
<accession>A0ACD3AJQ4</accession>
<dbReference type="EMBL" id="ML208422">
    <property type="protein sequence ID" value="TFK65893.1"/>
    <property type="molecule type" value="Genomic_DNA"/>
</dbReference>
<protein>
    <submittedName>
        <fullName evidence="1">Uncharacterized protein</fullName>
    </submittedName>
</protein>
<name>A0ACD3AJQ4_9AGAR</name>
<gene>
    <name evidence="1" type="ORF">BDN72DRAFT_900299</name>
</gene>
<proteinExistence type="predicted"/>
<sequence length="626" mass="69076">MPPLDPENAPIARSTTQKDECVTDPSDKFWSLYVKQTAVIDRDLVEDWVETTNGILIFSGLFSAIITAFIIEGYKTLSPDTGELAVLLLSHISTQLTDVTSAGPLPSALDNFTPTKTSIWVNLLWFISLFLSLICALSATLVQQWARKYKQSVGRDPIPRKRGPVRVHLYAGLTKYKMAAVMDIVPGLLHISLFTFLVGLAGFVTSIHVGVGAGLIGLFALGTVLYFFTSFVPLYNPDYPFSTPLTPWFSSLFSLLPSNREGPRNHPGQEGIFAERDQDALLRAHKYLVTSVNEERRFDDLVDVLTCLYNGSPLHLIPTLVAEFQSYHGSRLLGNLDVLHGPTPDPETKAHNYLRFMHAAAHRGAPFLKQWAELCCDLFEHQNHSIANLALAVAAKVGSCLQESPRSAPGPPLVQADRTLQTLRTFRLSSSLDEEHTCTHPFRLIISCFVRLPNVVVPCLPSVYEKLTTSQGIEREVLAVEAAGILLGELTKNSRGKDAESRNHIVKLIINLYELVDHPAASSAAIDILKEVNETCQSDCITAALERYNSPEPSLVLPSSEYWPNGDEHWDVQSPGDPDLMTPYAHVQSSLEGDLGTWGWPNAQDHEFQRASTSSALLRVDGNGRS</sequence>
<organism evidence="1 2">
    <name type="scientific">Pluteus cervinus</name>
    <dbReference type="NCBI Taxonomy" id="181527"/>
    <lineage>
        <taxon>Eukaryota</taxon>
        <taxon>Fungi</taxon>
        <taxon>Dikarya</taxon>
        <taxon>Basidiomycota</taxon>
        <taxon>Agaricomycotina</taxon>
        <taxon>Agaricomycetes</taxon>
        <taxon>Agaricomycetidae</taxon>
        <taxon>Agaricales</taxon>
        <taxon>Pluteineae</taxon>
        <taxon>Pluteaceae</taxon>
        <taxon>Pluteus</taxon>
    </lineage>
</organism>
<keyword evidence="2" id="KW-1185">Reference proteome</keyword>